<sequence>ALKISGEPVITFLFTTEGYNQKDILSVILKEIGSSRLVGACGGGIITPEGVLRKGVGVCTISGKGIRALTKLQENINIDPYKKGIEVGKALLRENARKGNIFLFPDGFISNISKVLRGLYNAMGSEFNYVGGGTGDNLRFLKTYQFTEEGVASNGLSAAFIRGKINIHTAIGHGWEPEGYPMLITKVKGKRVYEFDGKPAFDVYSKRLGRIEIDKFPEYGMRNPFGVPNVAGNFLIRDPIKVNQDMSIDFVTEVPKNAIGYIMKGSNKTLIQKAKSLACAVKEQVKKPHFCLIFDCISRYILMGDNFNRELNAIRKCIGEDVPTLGFLTFGEIGAFRDVPLFHNKTTSIVAG</sequence>
<evidence type="ECO:0000259" key="1">
    <source>
        <dbReference type="SMART" id="SM00897"/>
    </source>
</evidence>
<gene>
    <name evidence="3" type="ORF">ENL19_01955</name>
</gene>
<feature type="non-terminal residue" evidence="3">
    <location>
        <position position="1"/>
    </location>
</feature>
<organism evidence="3">
    <name type="scientific">candidate division WOR-3 bacterium</name>
    <dbReference type="NCBI Taxonomy" id="2052148"/>
    <lineage>
        <taxon>Bacteria</taxon>
        <taxon>Bacteria division WOR-3</taxon>
    </lineage>
</organism>
<keyword evidence="3" id="KW-0418">Kinase</keyword>
<protein>
    <submittedName>
        <fullName evidence="3">Histidine kinase</fullName>
    </submittedName>
</protein>
<dbReference type="GO" id="GO:0016301">
    <property type="term" value="F:kinase activity"/>
    <property type="evidence" value="ECO:0007669"/>
    <property type="project" value="UniProtKB-KW"/>
</dbReference>
<feature type="domain" description="FIST" evidence="1">
    <location>
        <begin position="7"/>
        <end position="199"/>
    </location>
</feature>
<accession>A0A7C5HJJ1</accession>
<dbReference type="AlphaFoldDB" id="A0A7C5HJJ1"/>
<dbReference type="SMART" id="SM00897">
    <property type="entry name" value="FIST"/>
    <property type="match status" value="1"/>
</dbReference>
<dbReference type="PANTHER" id="PTHR40252">
    <property type="entry name" value="BLR0328 PROTEIN"/>
    <property type="match status" value="1"/>
</dbReference>
<dbReference type="EMBL" id="DRTB01000145">
    <property type="protein sequence ID" value="HHE04809.1"/>
    <property type="molecule type" value="Genomic_DNA"/>
</dbReference>
<dbReference type="SMART" id="SM01204">
    <property type="entry name" value="FIST_C"/>
    <property type="match status" value="1"/>
</dbReference>
<dbReference type="Pfam" id="PF10442">
    <property type="entry name" value="FIST_C"/>
    <property type="match status" value="1"/>
</dbReference>
<dbReference type="PANTHER" id="PTHR40252:SF2">
    <property type="entry name" value="BLR0328 PROTEIN"/>
    <property type="match status" value="1"/>
</dbReference>
<keyword evidence="3" id="KW-0808">Transferase</keyword>
<dbReference type="InterPro" id="IPR013702">
    <property type="entry name" value="FIST_domain_N"/>
</dbReference>
<evidence type="ECO:0000313" key="3">
    <source>
        <dbReference type="EMBL" id="HHE04809.1"/>
    </source>
</evidence>
<reference evidence="3" key="1">
    <citation type="journal article" date="2020" name="mSystems">
        <title>Genome- and Community-Level Interaction Insights into Carbon Utilization and Element Cycling Functions of Hydrothermarchaeota in Hydrothermal Sediment.</title>
        <authorList>
            <person name="Zhou Z."/>
            <person name="Liu Y."/>
            <person name="Xu W."/>
            <person name="Pan J."/>
            <person name="Luo Z.H."/>
            <person name="Li M."/>
        </authorList>
    </citation>
    <scope>NUCLEOTIDE SEQUENCE [LARGE SCALE GENOMIC DNA]</scope>
    <source>
        <strain evidence="3">HyVt-74</strain>
    </source>
</reference>
<evidence type="ECO:0000259" key="2">
    <source>
        <dbReference type="SMART" id="SM01204"/>
    </source>
</evidence>
<name>A0A7C5HJJ1_UNCW3</name>
<feature type="domain" description="FIST C-domain" evidence="2">
    <location>
        <begin position="200"/>
        <end position="336"/>
    </location>
</feature>
<proteinExistence type="predicted"/>
<dbReference type="Pfam" id="PF08495">
    <property type="entry name" value="FIST"/>
    <property type="match status" value="1"/>
</dbReference>
<comment type="caution">
    <text evidence="3">The sequence shown here is derived from an EMBL/GenBank/DDBJ whole genome shotgun (WGS) entry which is preliminary data.</text>
</comment>
<dbReference type="InterPro" id="IPR019494">
    <property type="entry name" value="FIST_C"/>
</dbReference>
<dbReference type="Proteomes" id="UP000886110">
    <property type="component" value="Unassembled WGS sequence"/>
</dbReference>